<dbReference type="Gene3D" id="3.30.1370.10">
    <property type="entry name" value="K Homology domain, type 1"/>
    <property type="match status" value="1"/>
</dbReference>
<dbReference type="Pfam" id="PF00098">
    <property type="entry name" value="zf-CCHC"/>
    <property type="match status" value="1"/>
</dbReference>
<dbReference type="SUPFAM" id="SSF57756">
    <property type="entry name" value="Retrovirus zinc finger-like domains"/>
    <property type="match status" value="1"/>
</dbReference>
<feature type="region of interest" description="Disordered" evidence="14">
    <location>
        <begin position="298"/>
        <end position="332"/>
    </location>
</feature>
<dbReference type="EMBL" id="JACBPP010000004">
    <property type="protein sequence ID" value="KAF8002174.1"/>
    <property type="molecule type" value="Genomic_DNA"/>
</dbReference>
<dbReference type="GO" id="GO:0003729">
    <property type="term" value="F:mRNA binding"/>
    <property type="evidence" value="ECO:0007669"/>
    <property type="project" value="TreeGrafter"/>
</dbReference>
<feature type="compositionally biased region" description="Polar residues" evidence="14">
    <location>
        <begin position="365"/>
        <end position="404"/>
    </location>
</feature>
<evidence type="ECO:0000256" key="7">
    <source>
        <dbReference type="ARBA" id="ARBA00022833"/>
    </source>
</evidence>
<dbReference type="GO" id="GO:0008270">
    <property type="term" value="F:zinc ion binding"/>
    <property type="evidence" value="ECO:0007669"/>
    <property type="project" value="UniProtKB-UniRule"/>
</dbReference>
<dbReference type="SMART" id="SM00343">
    <property type="entry name" value="ZnF_C2HC"/>
    <property type="match status" value="1"/>
</dbReference>
<evidence type="ECO:0000256" key="8">
    <source>
        <dbReference type="ARBA" id="ARBA00022884"/>
    </source>
</evidence>
<proteinExistence type="inferred from homology"/>
<feature type="domain" description="CCHC-type" evidence="15">
    <location>
        <begin position="276"/>
        <end position="290"/>
    </location>
</feature>
<organism evidence="16 17">
    <name type="scientific">Metschnikowia pulcherrima</name>
    <dbReference type="NCBI Taxonomy" id="27326"/>
    <lineage>
        <taxon>Eukaryota</taxon>
        <taxon>Fungi</taxon>
        <taxon>Dikarya</taxon>
        <taxon>Ascomycota</taxon>
        <taxon>Saccharomycotina</taxon>
        <taxon>Pichiomycetes</taxon>
        <taxon>Metschnikowiaceae</taxon>
        <taxon>Metschnikowia</taxon>
    </lineage>
</organism>
<dbReference type="OrthoDB" id="6777263at2759"/>
<dbReference type="AlphaFoldDB" id="A0A8H7LBD9"/>
<feature type="compositionally biased region" description="Pro residues" evidence="14">
    <location>
        <begin position="467"/>
        <end position="510"/>
    </location>
</feature>
<dbReference type="InterPro" id="IPR055256">
    <property type="entry name" value="KH_1_KHDC4/BBP-like"/>
</dbReference>
<comment type="subcellular location">
    <subcellularLocation>
        <location evidence="1 13">Nucleus</location>
    </subcellularLocation>
</comment>
<keyword evidence="5 13" id="KW-0479">Metal-binding</keyword>
<dbReference type="GO" id="GO:0005681">
    <property type="term" value="C:spliceosomal complex"/>
    <property type="evidence" value="ECO:0007669"/>
    <property type="project" value="UniProtKB-KW"/>
</dbReference>
<comment type="similarity">
    <text evidence="2 13">Belongs to the BBP/SF1 family.</text>
</comment>
<evidence type="ECO:0000313" key="16">
    <source>
        <dbReference type="EMBL" id="KAF8002174.1"/>
    </source>
</evidence>
<evidence type="ECO:0000256" key="3">
    <source>
        <dbReference type="ARBA" id="ARBA00017984"/>
    </source>
</evidence>
<keyword evidence="6 11" id="KW-0863">Zinc-finger</keyword>
<keyword evidence="8 12" id="KW-0694">RNA-binding</keyword>
<dbReference type="InterPro" id="IPR045071">
    <property type="entry name" value="BBP-like"/>
</dbReference>
<gene>
    <name evidence="16" type="ORF">HF325_003139</name>
</gene>
<dbReference type="GO" id="GO:0045131">
    <property type="term" value="F:pre-mRNA branch point binding"/>
    <property type="evidence" value="ECO:0007669"/>
    <property type="project" value="UniProtKB-UniRule"/>
</dbReference>
<evidence type="ECO:0000256" key="14">
    <source>
        <dbReference type="SAM" id="MobiDB-lite"/>
    </source>
</evidence>
<dbReference type="SUPFAM" id="SSF54791">
    <property type="entry name" value="Eukaryotic type KH-domain (KH-domain type I)"/>
    <property type="match status" value="1"/>
</dbReference>
<keyword evidence="7 13" id="KW-0862">Zinc</keyword>
<keyword evidence="10 13" id="KW-0539">Nucleus</keyword>
<comment type="function">
    <text evidence="13">Necessary for the splicing of pre-mRNA. Has a role in the recognition of the branch site (5'-UACUAAC-3'), the pyrimidine tract and the 3'-splice site at the 3'-end of introns.</text>
</comment>
<dbReference type="GO" id="GO:0000398">
    <property type="term" value="P:mRNA splicing, via spliceosome"/>
    <property type="evidence" value="ECO:0007669"/>
    <property type="project" value="UniProtKB-UniRule"/>
</dbReference>
<feature type="region of interest" description="Disordered" evidence="14">
    <location>
        <begin position="73"/>
        <end position="92"/>
    </location>
</feature>
<dbReference type="PROSITE" id="PS50084">
    <property type="entry name" value="KH_TYPE_1"/>
    <property type="match status" value="1"/>
</dbReference>
<name>A0A8H7LBD9_9ASCO</name>
<keyword evidence="4 13" id="KW-0507">mRNA processing</keyword>
<feature type="compositionally biased region" description="Low complexity" evidence="14">
    <location>
        <begin position="300"/>
        <end position="311"/>
    </location>
</feature>
<feature type="region of interest" description="Disordered" evidence="14">
    <location>
        <begin position="364"/>
        <end position="510"/>
    </location>
</feature>
<evidence type="ECO:0000256" key="11">
    <source>
        <dbReference type="PROSITE-ProRule" id="PRU00047"/>
    </source>
</evidence>
<evidence type="ECO:0000256" key="9">
    <source>
        <dbReference type="ARBA" id="ARBA00023187"/>
    </source>
</evidence>
<feature type="region of interest" description="Disordered" evidence="14">
    <location>
        <begin position="340"/>
        <end position="359"/>
    </location>
</feature>
<dbReference type="CDD" id="cd02395">
    <property type="entry name" value="KH-I_BBP"/>
    <property type="match status" value="1"/>
</dbReference>
<dbReference type="InterPro" id="IPR036612">
    <property type="entry name" value="KH_dom_type_1_sf"/>
</dbReference>
<evidence type="ECO:0000256" key="13">
    <source>
        <dbReference type="RuleBase" id="RU367126"/>
    </source>
</evidence>
<feature type="compositionally biased region" description="Basic residues" evidence="14">
    <location>
        <begin position="315"/>
        <end position="325"/>
    </location>
</feature>
<evidence type="ECO:0000256" key="6">
    <source>
        <dbReference type="ARBA" id="ARBA00022771"/>
    </source>
</evidence>
<dbReference type="GO" id="GO:0048024">
    <property type="term" value="P:regulation of mRNA splicing, via spliceosome"/>
    <property type="evidence" value="ECO:0007669"/>
    <property type="project" value="TreeGrafter"/>
</dbReference>
<sequence>MTDRGRPTKWGGKSARFIEIGGQKLDTIITGHLTQEQINAYQQYFRVEEISHLLRKAGTPGTSIVHYLPSSKVQHFKRDPSPPPQYDNAGNRTNTREIRILTLLEKERHALVELAATTIKNYDPPVDYKRPEKTLEKLYIPIKDYPDINFVGLLLGPRGNTLRQLQEDSGAKLAIRGKGSVKDGKLADAGSLAPEDDLHVVITADTTAKIQKAIKLTNEVIEKAIQSPVGQNDLKRDQLRELAVLNGTLRETKPYVPPELFNAQRRQTRDITQIVCRVCGNVGHYSRDCKLRNEHLGVDSYSPGSSPAPGSQQRRPTKKRYHRGNGRVQTRARIPYKCTWRRRPGHPSRVMTYPGAGSVNGHPAYNNNYASTPQNSPSFVSPNQQYGQNSYHGQANSQYSQRMSQPAMGGGNVSHYSTNAAQTRYSNPRSHENTALPPTVTARTNAPPPPRTVLPGNQDGPNARAARPPPPPPPPAVMAPPPPKNLAPPPPPPPPSASKTNPPPPPPPSG</sequence>
<evidence type="ECO:0000259" key="15">
    <source>
        <dbReference type="PROSITE" id="PS50158"/>
    </source>
</evidence>
<dbReference type="SMART" id="SM00322">
    <property type="entry name" value="KH"/>
    <property type="match status" value="1"/>
</dbReference>
<dbReference type="PANTHER" id="PTHR11208">
    <property type="entry name" value="RNA-BINDING PROTEIN RELATED"/>
    <property type="match status" value="1"/>
</dbReference>
<dbReference type="InterPro" id="IPR032570">
    <property type="entry name" value="SF1-HH"/>
</dbReference>
<dbReference type="InterPro" id="IPR001878">
    <property type="entry name" value="Znf_CCHC"/>
</dbReference>
<dbReference type="Gene3D" id="6.10.140.1790">
    <property type="match status" value="1"/>
</dbReference>
<comment type="caution">
    <text evidence="16">The sequence shown here is derived from an EMBL/GenBank/DDBJ whole genome shotgun (WGS) entry which is preliminary data.</text>
</comment>
<protein>
    <recommendedName>
        <fullName evidence="3 13">Branchpoint-bridging protein</fullName>
    </recommendedName>
</protein>
<evidence type="ECO:0000256" key="10">
    <source>
        <dbReference type="ARBA" id="ARBA00023242"/>
    </source>
</evidence>
<reference evidence="16" key="1">
    <citation type="submission" date="2020-10" db="EMBL/GenBank/DDBJ databases">
        <title>The Whole-Genome Sequence of Metschnikowia persimmonesis, a Novel Endophytic Yeast Species Isolated from Medicinal Plant Diospyros kaki Thumb.</title>
        <authorList>
            <person name="Rahmat E."/>
            <person name="Kang Y."/>
        </authorList>
    </citation>
    <scope>NUCLEOTIDE SEQUENCE</scope>
    <source>
        <strain evidence="16">KIOM G15050</strain>
    </source>
</reference>
<keyword evidence="13" id="KW-0747">Spliceosome</keyword>
<keyword evidence="17" id="KW-1185">Reference proteome</keyword>
<dbReference type="Proteomes" id="UP000649328">
    <property type="component" value="Unassembled WGS sequence"/>
</dbReference>
<accession>A0A8H7LBD9</accession>
<evidence type="ECO:0000256" key="5">
    <source>
        <dbReference type="ARBA" id="ARBA00022723"/>
    </source>
</evidence>
<dbReference type="InterPro" id="IPR004087">
    <property type="entry name" value="KH_dom"/>
</dbReference>
<evidence type="ECO:0000256" key="1">
    <source>
        <dbReference type="ARBA" id="ARBA00004123"/>
    </source>
</evidence>
<evidence type="ECO:0000256" key="2">
    <source>
        <dbReference type="ARBA" id="ARBA00010382"/>
    </source>
</evidence>
<dbReference type="Pfam" id="PF16275">
    <property type="entry name" value="SF1-HH"/>
    <property type="match status" value="1"/>
</dbReference>
<dbReference type="PANTHER" id="PTHR11208:SF45">
    <property type="entry name" value="SPLICING FACTOR 1"/>
    <property type="match status" value="1"/>
</dbReference>
<keyword evidence="9 13" id="KW-0508">mRNA splicing</keyword>
<evidence type="ECO:0000313" key="17">
    <source>
        <dbReference type="Proteomes" id="UP000649328"/>
    </source>
</evidence>
<dbReference type="InterPro" id="IPR047086">
    <property type="entry name" value="SF1-HH_sf"/>
</dbReference>
<dbReference type="PROSITE" id="PS50158">
    <property type="entry name" value="ZF_CCHC"/>
    <property type="match status" value="1"/>
</dbReference>
<evidence type="ECO:0000256" key="4">
    <source>
        <dbReference type="ARBA" id="ARBA00022664"/>
    </source>
</evidence>
<evidence type="ECO:0000256" key="12">
    <source>
        <dbReference type="PROSITE-ProRule" id="PRU00117"/>
    </source>
</evidence>
<feature type="compositionally biased region" description="Polar residues" evidence="14">
    <location>
        <begin position="414"/>
        <end position="428"/>
    </location>
</feature>
<dbReference type="InterPro" id="IPR036875">
    <property type="entry name" value="Znf_CCHC_sf"/>
</dbReference>
<dbReference type="Pfam" id="PF22675">
    <property type="entry name" value="KH-I_KHDC4-BBP"/>
    <property type="match status" value="1"/>
</dbReference>